<feature type="transmembrane region" description="Helical" evidence="6">
    <location>
        <begin position="468"/>
        <end position="489"/>
    </location>
</feature>
<evidence type="ECO:0000256" key="5">
    <source>
        <dbReference type="ARBA" id="ARBA00023136"/>
    </source>
</evidence>
<feature type="transmembrane region" description="Helical" evidence="6">
    <location>
        <begin position="160"/>
        <end position="179"/>
    </location>
</feature>
<dbReference type="GO" id="GO:0042773">
    <property type="term" value="P:ATP synthesis coupled electron transport"/>
    <property type="evidence" value="ECO:0007669"/>
    <property type="project" value="InterPro"/>
</dbReference>
<keyword evidence="9" id="KW-1185">Reference proteome</keyword>
<dbReference type="EMBL" id="FNBK01000010">
    <property type="protein sequence ID" value="SDF85254.1"/>
    <property type="molecule type" value="Genomic_DNA"/>
</dbReference>
<feature type="transmembrane region" description="Helical" evidence="6">
    <location>
        <begin position="238"/>
        <end position="256"/>
    </location>
</feature>
<evidence type="ECO:0000256" key="6">
    <source>
        <dbReference type="SAM" id="Phobius"/>
    </source>
</evidence>
<evidence type="ECO:0000313" key="9">
    <source>
        <dbReference type="Proteomes" id="UP000199076"/>
    </source>
</evidence>
<dbReference type="InterPro" id="IPR050586">
    <property type="entry name" value="CPA3_Na-H_Antiporter_D"/>
</dbReference>
<feature type="transmembrane region" description="Helical" evidence="6">
    <location>
        <begin position="333"/>
        <end position="356"/>
    </location>
</feature>
<dbReference type="InterPro" id="IPR001750">
    <property type="entry name" value="ND/Mrp_TM"/>
</dbReference>
<keyword evidence="4 6" id="KW-1133">Transmembrane helix</keyword>
<reference evidence="9" key="1">
    <citation type="submission" date="2016-10" db="EMBL/GenBank/DDBJ databases">
        <authorList>
            <person name="Varghese N."/>
            <person name="Submissions S."/>
        </authorList>
    </citation>
    <scope>NUCLEOTIDE SEQUENCE [LARGE SCALE GENOMIC DNA]</scope>
    <source>
        <strain evidence="9">IBRC-M 10760</strain>
    </source>
</reference>
<feature type="transmembrane region" description="Helical" evidence="6">
    <location>
        <begin position="31"/>
        <end position="53"/>
    </location>
</feature>
<feature type="transmembrane region" description="Helical" evidence="6">
    <location>
        <begin position="302"/>
        <end position="321"/>
    </location>
</feature>
<evidence type="ECO:0000256" key="1">
    <source>
        <dbReference type="ARBA" id="ARBA00004651"/>
    </source>
</evidence>
<keyword evidence="3 6" id="KW-0812">Transmembrane</keyword>
<evidence type="ECO:0000256" key="2">
    <source>
        <dbReference type="ARBA" id="ARBA00022475"/>
    </source>
</evidence>
<evidence type="ECO:0000256" key="4">
    <source>
        <dbReference type="ARBA" id="ARBA00022989"/>
    </source>
</evidence>
<dbReference type="AlphaFoldDB" id="A0A1G7PGK4"/>
<gene>
    <name evidence="8" type="ORF">SAMN05216218_110112</name>
</gene>
<organism evidence="8 9">
    <name type="scientific">Halorientalis regularis</name>
    <dbReference type="NCBI Taxonomy" id="660518"/>
    <lineage>
        <taxon>Archaea</taxon>
        <taxon>Methanobacteriati</taxon>
        <taxon>Methanobacteriota</taxon>
        <taxon>Stenosarchaea group</taxon>
        <taxon>Halobacteria</taxon>
        <taxon>Halobacteriales</taxon>
        <taxon>Haloarculaceae</taxon>
        <taxon>Halorientalis</taxon>
    </lineage>
</organism>
<evidence type="ECO:0000259" key="7">
    <source>
        <dbReference type="Pfam" id="PF00361"/>
    </source>
</evidence>
<evidence type="ECO:0000313" key="8">
    <source>
        <dbReference type="EMBL" id="SDF85254.1"/>
    </source>
</evidence>
<dbReference type="STRING" id="660518.SAMN05216218_110112"/>
<dbReference type="InterPro" id="IPR003918">
    <property type="entry name" value="NADH_UbQ_OxRdtase"/>
</dbReference>
<feature type="transmembrane region" description="Helical" evidence="6">
    <location>
        <begin position="368"/>
        <end position="387"/>
    </location>
</feature>
<protein>
    <submittedName>
        <fullName evidence="8">Multisubunit sodium/proton antiporter, MrpD subunit</fullName>
    </submittedName>
</protein>
<dbReference type="Pfam" id="PF00361">
    <property type="entry name" value="Proton_antipo_M"/>
    <property type="match status" value="1"/>
</dbReference>
<dbReference type="OrthoDB" id="101192at2157"/>
<proteinExistence type="predicted"/>
<feature type="domain" description="NADH:quinone oxidoreductase/Mrp antiporter transmembrane" evidence="7">
    <location>
        <begin position="125"/>
        <end position="421"/>
    </location>
</feature>
<dbReference type="RefSeq" id="WP_092693349.1">
    <property type="nucleotide sequence ID" value="NZ_FNBK01000010.1"/>
</dbReference>
<feature type="transmembrane region" description="Helical" evidence="6">
    <location>
        <begin position="130"/>
        <end position="148"/>
    </location>
</feature>
<feature type="transmembrane region" description="Helical" evidence="6">
    <location>
        <begin position="73"/>
        <end position="95"/>
    </location>
</feature>
<dbReference type="GO" id="GO:0005886">
    <property type="term" value="C:plasma membrane"/>
    <property type="evidence" value="ECO:0007669"/>
    <property type="project" value="UniProtKB-SubCell"/>
</dbReference>
<dbReference type="PANTHER" id="PTHR42703:SF1">
    <property type="entry name" value="NA(+)_H(+) ANTIPORTER SUBUNIT D1"/>
    <property type="match status" value="1"/>
</dbReference>
<evidence type="ECO:0000256" key="3">
    <source>
        <dbReference type="ARBA" id="ARBA00022692"/>
    </source>
</evidence>
<feature type="transmembrane region" description="Helical" evidence="6">
    <location>
        <begin position="199"/>
        <end position="217"/>
    </location>
</feature>
<feature type="transmembrane region" description="Helical" evidence="6">
    <location>
        <begin position="6"/>
        <end position="24"/>
    </location>
</feature>
<dbReference type="GO" id="GO:0008137">
    <property type="term" value="F:NADH dehydrogenase (ubiquinone) activity"/>
    <property type="evidence" value="ECO:0007669"/>
    <property type="project" value="InterPro"/>
</dbReference>
<name>A0A1G7PGK4_9EURY</name>
<feature type="transmembrane region" description="Helical" evidence="6">
    <location>
        <begin position="276"/>
        <end position="295"/>
    </location>
</feature>
<keyword evidence="2" id="KW-1003">Cell membrane</keyword>
<accession>A0A1G7PGK4</accession>
<sequence length="501" mass="51691">MTDLPPFLVALPLVASVVVLFAGLARSETGWPIATLAGLAQLGLAATLAYRVFTAGPISYVVGGYEAFYGIELVIDGLSASVVVLIAAVSLGVLAYARTAGPRGNPFYATYLLLVGGLTGVAVTGDVFNMYVFIEISGLTAYALVASGDTGRSAVAALKYLIVGTVGASLYLLGVGYAYIGTGTLNMADLSAMLAEVGYQSTLVQTAFAFIAIGLFIKTAVFPLHTWQPEAYAGSPDSVSGFISALVSTTFAYALIRISLSVFTPDFFAAVDLAQTLLIVGAVVSIVAGSLLAVSQTEIKRMLAYSSVSQFGLVLAGLAVLNQTAMIGATVHLLGHAVMKGGLFLAAGVIATATGAREVHEYEGLSERMPYAAGVFAVLAFSMVGVPPTVGFVGKWYIAVGAVEAQLWPLAAIILASTLLTLAYFARLVERMYFREPAAADDHVEGESAEPQPDAVVADGGRPSLGMYAAVLVAAALAVTLGAAVVPFAELLEPTLDLLLS</sequence>
<comment type="subcellular location">
    <subcellularLocation>
        <location evidence="1">Cell membrane</location>
        <topology evidence="1">Multi-pass membrane protein</topology>
    </subcellularLocation>
</comment>
<feature type="transmembrane region" description="Helical" evidence="6">
    <location>
        <begin position="407"/>
        <end position="426"/>
    </location>
</feature>
<keyword evidence="5 6" id="KW-0472">Membrane</keyword>
<dbReference type="PRINTS" id="PR01437">
    <property type="entry name" value="NUOXDRDTASE4"/>
</dbReference>
<dbReference type="PANTHER" id="PTHR42703">
    <property type="entry name" value="NADH DEHYDROGENASE"/>
    <property type="match status" value="1"/>
</dbReference>
<feature type="transmembrane region" description="Helical" evidence="6">
    <location>
        <begin position="107"/>
        <end position="124"/>
    </location>
</feature>
<dbReference type="Proteomes" id="UP000199076">
    <property type="component" value="Unassembled WGS sequence"/>
</dbReference>